<dbReference type="EMBL" id="MFJF01000009">
    <property type="protein sequence ID" value="OGG07787.1"/>
    <property type="molecule type" value="Genomic_DNA"/>
</dbReference>
<dbReference type="NCBIfam" id="TIGR00306">
    <property type="entry name" value="apgM"/>
    <property type="match status" value="1"/>
</dbReference>
<gene>
    <name evidence="8" type="ORF">A2777_02695</name>
</gene>
<dbReference type="AlphaFoldDB" id="A0A1F5Z6J0"/>
<keyword evidence="5" id="KW-0324">Glycolysis</keyword>
<evidence type="ECO:0000256" key="4">
    <source>
        <dbReference type="ARBA" id="ARBA00005524"/>
    </source>
</evidence>
<proteinExistence type="inferred from homology"/>
<dbReference type="Pfam" id="PF10143">
    <property type="entry name" value="PhosphMutase"/>
    <property type="match status" value="1"/>
</dbReference>
<accession>A0A1F5Z6J0</accession>
<organism evidence="8 9">
    <name type="scientific">Candidatus Gottesmanbacteria bacterium RIFCSPHIGHO2_01_FULL_40_15</name>
    <dbReference type="NCBI Taxonomy" id="1798376"/>
    <lineage>
        <taxon>Bacteria</taxon>
        <taxon>Candidatus Gottesmaniibacteriota</taxon>
    </lineage>
</organism>
<dbReference type="SUPFAM" id="SSF53649">
    <property type="entry name" value="Alkaline phosphatase-like"/>
    <property type="match status" value="1"/>
</dbReference>
<dbReference type="InterPro" id="IPR017850">
    <property type="entry name" value="Alkaline_phosphatase_core_sf"/>
</dbReference>
<dbReference type="GO" id="GO:0006096">
    <property type="term" value="P:glycolytic process"/>
    <property type="evidence" value="ECO:0007669"/>
    <property type="project" value="UniProtKB-KW"/>
</dbReference>
<evidence type="ECO:0000256" key="5">
    <source>
        <dbReference type="ARBA" id="ARBA00023152"/>
    </source>
</evidence>
<dbReference type="Pfam" id="PF01676">
    <property type="entry name" value="Metalloenzyme"/>
    <property type="match status" value="1"/>
</dbReference>
<dbReference type="Gene3D" id="3.30.70.2130">
    <property type="entry name" value="Metalloenzyme domain"/>
    <property type="match status" value="1"/>
</dbReference>
<dbReference type="CDD" id="cd16011">
    <property type="entry name" value="iPGM_like"/>
    <property type="match status" value="1"/>
</dbReference>
<dbReference type="Proteomes" id="UP000177354">
    <property type="component" value="Unassembled WGS sequence"/>
</dbReference>
<reference evidence="8 9" key="1">
    <citation type="journal article" date="2016" name="Nat. Commun.">
        <title>Thousands of microbial genomes shed light on interconnected biogeochemical processes in an aquifer system.</title>
        <authorList>
            <person name="Anantharaman K."/>
            <person name="Brown C.T."/>
            <person name="Hug L.A."/>
            <person name="Sharon I."/>
            <person name="Castelle C.J."/>
            <person name="Probst A.J."/>
            <person name="Thomas B.C."/>
            <person name="Singh A."/>
            <person name="Wilkins M.J."/>
            <person name="Karaoz U."/>
            <person name="Brodie E.L."/>
            <person name="Williams K.H."/>
            <person name="Hubbard S.S."/>
            <person name="Banfield J.F."/>
        </authorList>
    </citation>
    <scope>NUCLEOTIDE SEQUENCE [LARGE SCALE GENOMIC DNA]</scope>
</reference>
<evidence type="ECO:0000313" key="8">
    <source>
        <dbReference type="EMBL" id="OGG07787.1"/>
    </source>
</evidence>
<dbReference type="InterPro" id="IPR023665">
    <property type="entry name" value="ApgAM_prokaryotes"/>
</dbReference>
<evidence type="ECO:0000256" key="6">
    <source>
        <dbReference type="ARBA" id="ARBA00023235"/>
    </source>
</evidence>
<name>A0A1F5Z6J0_9BACT</name>
<dbReference type="Gene3D" id="3.40.720.10">
    <property type="entry name" value="Alkaline Phosphatase, subunit A"/>
    <property type="match status" value="1"/>
</dbReference>
<dbReference type="InterPro" id="IPR004456">
    <property type="entry name" value="Pglycerate_mutase_ApgM"/>
</dbReference>
<protein>
    <recommendedName>
        <fullName evidence="7">Metalloenzyme domain-containing protein</fullName>
    </recommendedName>
</protein>
<comment type="similarity">
    <text evidence="4">Belongs to the BPG-independent phosphoglycerate mutase family. A-PGAM subfamily.</text>
</comment>
<keyword evidence="6" id="KW-0413">Isomerase</keyword>
<evidence type="ECO:0000256" key="1">
    <source>
        <dbReference type="ARBA" id="ARBA00000370"/>
    </source>
</evidence>
<sequence length="395" mass="43189">MKKVFLIICDGMADRPIVQLKDKTPLESAVKPNIDKITTRSVTGLMHPVDVGVRPGSDIAHLSLFGYPIDIYYPGRGPFEAAGYGLEVKIGDVALRGNFATVDNDLIVLDRRAGRIDDTRGLIGKLSEISVPGLKLFWAKGNSHRLALVLRGKNLSGQVTDTDPHETGIRVLKAKPQTGDKNAKRTAGIINFLSDSFHEKLKYQDKANFVLLRGAGMLPEIPTFESRYGLKAVCITGGGLYQGIGKILGMDVIKNRKFTGKPNSDISGKIKTGLAALKSYDFIFIHIKAADNLAEDGNFAGKKKFIEKIDRALHPLVNRDDILLILTSDHTTSSELKRHTADPVPILLAGKNLHVDQVNFFGEREVSRGRLGHIKGSHLMPLILDYVGLSKLKGA</sequence>
<dbReference type="PANTHER" id="PTHR31209:SF0">
    <property type="entry name" value="METALLOENZYME DOMAIN-CONTAINING PROTEIN"/>
    <property type="match status" value="1"/>
</dbReference>
<evidence type="ECO:0000256" key="2">
    <source>
        <dbReference type="ARBA" id="ARBA00002315"/>
    </source>
</evidence>
<dbReference type="PANTHER" id="PTHR31209">
    <property type="entry name" value="COFACTOR-INDEPENDENT PHOSPHOGLYCERATE MUTASE"/>
    <property type="match status" value="1"/>
</dbReference>
<comment type="pathway">
    <text evidence="3">Carbohydrate degradation.</text>
</comment>
<feature type="domain" description="Metalloenzyme" evidence="7">
    <location>
        <begin position="2"/>
        <end position="385"/>
    </location>
</feature>
<evidence type="ECO:0000313" key="9">
    <source>
        <dbReference type="Proteomes" id="UP000177354"/>
    </source>
</evidence>
<evidence type="ECO:0000259" key="7">
    <source>
        <dbReference type="Pfam" id="PF01676"/>
    </source>
</evidence>
<dbReference type="GO" id="GO:0046872">
    <property type="term" value="F:metal ion binding"/>
    <property type="evidence" value="ECO:0007669"/>
    <property type="project" value="InterPro"/>
</dbReference>
<comment type="catalytic activity">
    <reaction evidence="1">
        <text>(2R)-2-phosphoglycerate = (2R)-3-phosphoglycerate</text>
        <dbReference type="Rhea" id="RHEA:15901"/>
        <dbReference type="ChEBI" id="CHEBI:58272"/>
        <dbReference type="ChEBI" id="CHEBI:58289"/>
        <dbReference type="EC" id="5.4.2.12"/>
    </reaction>
</comment>
<evidence type="ECO:0000256" key="3">
    <source>
        <dbReference type="ARBA" id="ARBA00004921"/>
    </source>
</evidence>
<comment type="function">
    <text evidence="2">Catalyzes the interconversion of 2-phosphoglycerate and 3-phosphoglycerate.</text>
</comment>
<dbReference type="GO" id="GO:0004619">
    <property type="term" value="F:phosphoglycerate mutase activity"/>
    <property type="evidence" value="ECO:0007669"/>
    <property type="project" value="UniProtKB-EC"/>
</dbReference>
<dbReference type="InterPro" id="IPR006124">
    <property type="entry name" value="Metalloenzyme"/>
</dbReference>
<dbReference type="PIRSF" id="PIRSF006392">
    <property type="entry name" value="IPGAM_arch"/>
    <property type="match status" value="1"/>
</dbReference>
<dbReference type="HAMAP" id="MF_01402_A">
    <property type="entry name" value="ApgM_A"/>
    <property type="match status" value="1"/>
</dbReference>
<dbReference type="InterPro" id="IPR042253">
    <property type="entry name" value="Pglycerate_mutase_ApgM_sf"/>
</dbReference>
<comment type="caution">
    <text evidence="8">The sequence shown here is derived from an EMBL/GenBank/DDBJ whole genome shotgun (WGS) entry which is preliminary data.</text>
</comment>